<proteinExistence type="predicted"/>
<comment type="caution">
    <text evidence="4">Lacks conserved residue(s) required for the propagation of feature annotation.</text>
</comment>
<evidence type="ECO:0000256" key="2">
    <source>
        <dbReference type="ARBA" id="ARBA00022737"/>
    </source>
</evidence>
<evidence type="ECO:0000256" key="4">
    <source>
        <dbReference type="PROSITE-ProRule" id="PRU00302"/>
    </source>
</evidence>
<name>A0A8X7XB58_POLSE</name>
<dbReference type="FunFam" id="2.10.70.10:FF:000002">
    <property type="entry name" value="CUB and Sushi multiple domains 3"/>
    <property type="match status" value="1"/>
</dbReference>
<feature type="domain" description="Sushi" evidence="6">
    <location>
        <begin position="82"/>
        <end position="143"/>
    </location>
</feature>
<evidence type="ECO:0000313" key="7">
    <source>
        <dbReference type="EMBL" id="KAG2464902.1"/>
    </source>
</evidence>
<dbReference type="Proteomes" id="UP000886611">
    <property type="component" value="Unassembled WGS sequence"/>
</dbReference>
<dbReference type="SMART" id="SM00032">
    <property type="entry name" value="CCP"/>
    <property type="match status" value="1"/>
</dbReference>
<evidence type="ECO:0000313" key="8">
    <source>
        <dbReference type="Proteomes" id="UP000886611"/>
    </source>
</evidence>
<evidence type="ECO:0000256" key="3">
    <source>
        <dbReference type="ARBA" id="ARBA00023157"/>
    </source>
</evidence>
<sequence length="194" mass="20909">MAVVPITDAPSQCRSCASFGTREQHKVIPMGTQGPSEETRMKKSSLGLGSLDSIHVSQQDRKHQDSKDLDLMNEGGIKQASNSCPDPGEPEHGKRIGSDFSLGATAQFTCDEDYVLQGSKSITCQRVAEVFAAWSDHRPVCKGAPIVGVAEERPTQASEQLQCPLAVFPDFNRAVSNSISHEALRESEVQGGCH</sequence>
<keyword evidence="2" id="KW-0677">Repeat</keyword>
<evidence type="ECO:0000259" key="6">
    <source>
        <dbReference type="PROSITE" id="PS50923"/>
    </source>
</evidence>
<comment type="caution">
    <text evidence="7">The sequence shown here is derived from an EMBL/GenBank/DDBJ whole genome shotgun (WGS) entry which is preliminary data.</text>
</comment>
<dbReference type="PROSITE" id="PS50923">
    <property type="entry name" value="SUSHI"/>
    <property type="match status" value="1"/>
</dbReference>
<feature type="non-terminal residue" evidence="7">
    <location>
        <position position="1"/>
    </location>
</feature>
<keyword evidence="8" id="KW-1185">Reference proteome</keyword>
<dbReference type="EMBL" id="JAATIS010002524">
    <property type="protein sequence ID" value="KAG2464902.1"/>
    <property type="molecule type" value="Genomic_DNA"/>
</dbReference>
<protein>
    <submittedName>
        <fullName evidence="7">CSMD3 protein</fullName>
    </submittedName>
</protein>
<dbReference type="InterPro" id="IPR035976">
    <property type="entry name" value="Sushi/SCR/CCP_sf"/>
</dbReference>
<keyword evidence="4" id="KW-0768">Sushi</keyword>
<dbReference type="PANTHER" id="PTHR45656:SF4">
    <property type="entry name" value="PROTEIN CBR-CLEC-78"/>
    <property type="match status" value="1"/>
</dbReference>
<keyword evidence="1" id="KW-0732">Signal</keyword>
<dbReference type="PANTHER" id="PTHR45656">
    <property type="entry name" value="PROTEIN CBR-CLEC-78"/>
    <property type="match status" value="1"/>
</dbReference>
<organism evidence="7 8">
    <name type="scientific">Polypterus senegalus</name>
    <name type="common">Senegal bichir</name>
    <dbReference type="NCBI Taxonomy" id="55291"/>
    <lineage>
        <taxon>Eukaryota</taxon>
        <taxon>Metazoa</taxon>
        <taxon>Chordata</taxon>
        <taxon>Craniata</taxon>
        <taxon>Vertebrata</taxon>
        <taxon>Euteleostomi</taxon>
        <taxon>Actinopterygii</taxon>
        <taxon>Polypteriformes</taxon>
        <taxon>Polypteridae</taxon>
        <taxon>Polypterus</taxon>
    </lineage>
</organism>
<dbReference type="InterPro" id="IPR000436">
    <property type="entry name" value="Sushi_SCR_CCP_dom"/>
</dbReference>
<keyword evidence="3" id="KW-1015">Disulfide bond</keyword>
<reference evidence="7 8" key="1">
    <citation type="journal article" date="2021" name="Cell">
        <title>Tracing the genetic footprints of vertebrate landing in non-teleost ray-finned fishes.</title>
        <authorList>
            <person name="Bi X."/>
            <person name="Wang K."/>
            <person name="Yang L."/>
            <person name="Pan H."/>
            <person name="Jiang H."/>
            <person name="Wei Q."/>
            <person name="Fang M."/>
            <person name="Yu H."/>
            <person name="Zhu C."/>
            <person name="Cai Y."/>
            <person name="He Y."/>
            <person name="Gan X."/>
            <person name="Zeng H."/>
            <person name="Yu D."/>
            <person name="Zhu Y."/>
            <person name="Jiang H."/>
            <person name="Qiu Q."/>
            <person name="Yang H."/>
            <person name="Zhang Y.E."/>
            <person name="Wang W."/>
            <person name="Zhu M."/>
            <person name="He S."/>
            <person name="Zhang G."/>
        </authorList>
    </citation>
    <scope>NUCLEOTIDE SEQUENCE [LARGE SCALE GENOMIC DNA]</scope>
    <source>
        <strain evidence="7">Bchr_013</strain>
    </source>
</reference>
<feature type="region of interest" description="Disordered" evidence="5">
    <location>
        <begin position="28"/>
        <end position="67"/>
    </location>
</feature>
<dbReference type="SUPFAM" id="SSF57535">
    <property type="entry name" value="Complement control module/SCR domain"/>
    <property type="match status" value="1"/>
</dbReference>
<evidence type="ECO:0000256" key="5">
    <source>
        <dbReference type="SAM" id="MobiDB-lite"/>
    </source>
</evidence>
<feature type="non-terminal residue" evidence="7">
    <location>
        <position position="194"/>
    </location>
</feature>
<dbReference type="Pfam" id="PF00084">
    <property type="entry name" value="Sushi"/>
    <property type="match status" value="1"/>
</dbReference>
<dbReference type="Gene3D" id="2.10.70.10">
    <property type="entry name" value="Complement Module, domain 1"/>
    <property type="match status" value="1"/>
</dbReference>
<dbReference type="InterPro" id="IPR051277">
    <property type="entry name" value="SEZ6_CSMD_C4BPB_Regulators"/>
</dbReference>
<evidence type="ECO:0000256" key="1">
    <source>
        <dbReference type="ARBA" id="ARBA00022729"/>
    </source>
</evidence>
<feature type="compositionally biased region" description="Basic and acidic residues" evidence="5">
    <location>
        <begin position="58"/>
        <end position="67"/>
    </location>
</feature>
<dbReference type="CDD" id="cd00033">
    <property type="entry name" value="CCP"/>
    <property type="match status" value="1"/>
</dbReference>
<gene>
    <name evidence="7" type="primary">Csmd3_0</name>
    <name evidence="7" type="ORF">GTO96_0009852</name>
</gene>
<accession>A0A8X7XB58</accession>
<dbReference type="AlphaFoldDB" id="A0A8X7XB58"/>